<evidence type="ECO:0000313" key="2">
    <source>
        <dbReference type="Proteomes" id="UP000244811"/>
    </source>
</evidence>
<accession>A0A976SJ11</accession>
<protein>
    <recommendedName>
        <fullName evidence="3">SWIM-type domain-containing protein</fullName>
    </recommendedName>
</protein>
<dbReference type="AlphaFoldDB" id="A0A976SJ11"/>
<sequence>MSSESWLNTYYRTIISSFTINNTHEQNVLLLNEINDFIPELVKEAHDLITKGNITKYQYLSNETHQCFYVNEADKTHFTIHGYCTCFRHRDSLLIKEKEFTCVHEIVLIILEYIFPYLNQNTPTFLCKTVYLTESEFLDKIKSLAVF</sequence>
<organism evidence="1 2">
    <name type="scientific">Theileria orientalis</name>
    <dbReference type="NCBI Taxonomy" id="68886"/>
    <lineage>
        <taxon>Eukaryota</taxon>
        <taxon>Sar</taxon>
        <taxon>Alveolata</taxon>
        <taxon>Apicomplexa</taxon>
        <taxon>Aconoidasida</taxon>
        <taxon>Piroplasmida</taxon>
        <taxon>Theileriidae</taxon>
        <taxon>Theileria</taxon>
    </lineage>
</organism>
<gene>
    <name evidence="1" type="ORF">MACK_003875</name>
</gene>
<reference evidence="1" key="1">
    <citation type="submission" date="2022-07" db="EMBL/GenBank/DDBJ databases">
        <title>Evaluation of T. orientalis genome assembly methods using nanopore sequencing and analysis of variation between genomes.</title>
        <authorList>
            <person name="Yam J."/>
            <person name="Micallef M.L."/>
            <person name="Liu M."/>
            <person name="Djordjevic S.P."/>
            <person name="Bogema D.R."/>
            <person name="Jenkins C."/>
        </authorList>
    </citation>
    <scope>NUCLEOTIDE SEQUENCE</scope>
    <source>
        <strain evidence="1">Goon Nure</strain>
    </source>
</reference>
<proteinExistence type="predicted"/>
<name>A0A976SJ11_THEOR</name>
<dbReference type="EMBL" id="CP056070">
    <property type="protein sequence ID" value="UVC49763.1"/>
    <property type="molecule type" value="Genomic_DNA"/>
</dbReference>
<dbReference type="Proteomes" id="UP000244811">
    <property type="component" value="Chromosome 3"/>
</dbReference>
<evidence type="ECO:0008006" key="3">
    <source>
        <dbReference type="Google" id="ProtNLM"/>
    </source>
</evidence>
<evidence type="ECO:0000313" key="1">
    <source>
        <dbReference type="EMBL" id="UVC49763.1"/>
    </source>
</evidence>